<evidence type="ECO:0000313" key="2">
    <source>
        <dbReference type="Proteomes" id="UP000078560"/>
    </source>
</evidence>
<dbReference type="EMBL" id="FLQU01002207">
    <property type="protein sequence ID" value="SBS95908.1"/>
    <property type="molecule type" value="Genomic_DNA"/>
</dbReference>
<gene>
    <name evidence="1" type="ORF">POVCU2_0099730</name>
</gene>
<dbReference type="Pfam" id="PF05795">
    <property type="entry name" value="Plasmodium_Vir"/>
    <property type="match status" value="1"/>
</dbReference>
<organism evidence="1 2">
    <name type="scientific">Plasmodium ovale curtisi</name>
    <dbReference type="NCBI Taxonomy" id="864141"/>
    <lineage>
        <taxon>Eukaryota</taxon>
        <taxon>Sar</taxon>
        <taxon>Alveolata</taxon>
        <taxon>Apicomplexa</taxon>
        <taxon>Aconoidasida</taxon>
        <taxon>Haemosporida</taxon>
        <taxon>Plasmodiidae</taxon>
        <taxon>Plasmodium</taxon>
        <taxon>Plasmodium (Plasmodium)</taxon>
    </lineage>
</organism>
<dbReference type="InterPro" id="IPR008780">
    <property type="entry name" value="Plasmodium_Vir"/>
</dbReference>
<reference evidence="2" key="1">
    <citation type="submission" date="2016-05" db="EMBL/GenBank/DDBJ databases">
        <authorList>
            <person name="Naeem Raeece"/>
        </authorList>
    </citation>
    <scope>NUCLEOTIDE SEQUENCE [LARGE SCALE GENOMIC DNA]</scope>
</reference>
<dbReference type="AlphaFoldDB" id="A0A1A8WU97"/>
<accession>A0A1A8WU97</accession>
<proteinExistence type="predicted"/>
<evidence type="ECO:0000313" key="1">
    <source>
        <dbReference type="EMBL" id="SBS95908.1"/>
    </source>
</evidence>
<dbReference type="Proteomes" id="UP000078560">
    <property type="component" value="Unassembled WGS sequence"/>
</dbReference>
<protein>
    <submittedName>
        <fullName evidence="1">PIR Superfamily Protein</fullName>
    </submittedName>
</protein>
<name>A0A1A8WU97_PLAOA</name>
<sequence length="329" mass="39173">MSLDTEYSEFWNSIKENTFTKNETLKDIYTKLDKMCSDDKNKNYCIIDRDQYNDCDNVKKLYHKLYGNRIKYESADNEFTTLYNYPIKFCNYLKYWLYDKIIFNMFYESEITKVLEGLEKGDKIQLVMGNSYRCIFDILKLEKIKMIKLFYDYLGNYDVTQKKSSINDKICESKYKTTLNNMISLYNDRNTYCANQSNEYCNEFKEYNEIYMVKKLCKLQCNNEGSHILEEALSVCSEADSLSQHSSKQDSPGGKLDRYTTPVRGENNSVEITMTLTRFGTLLRKFIIKTKRFLHNPNEYSKDTLFNHISESDSEHFMERPHYIKYHSS</sequence>